<dbReference type="PANTHER" id="PTHR43217:SF1">
    <property type="entry name" value="SUCCINATE SEMIALDEHYDE DEHYDROGENASE [NAD(P)+] SAD"/>
    <property type="match status" value="1"/>
</dbReference>
<comment type="caution">
    <text evidence="4">The sequence shown here is derived from an EMBL/GenBank/DDBJ whole genome shotgun (WGS) entry which is preliminary data.</text>
</comment>
<dbReference type="Pfam" id="PF00171">
    <property type="entry name" value="Aldedh"/>
    <property type="match status" value="1"/>
</dbReference>
<name>A0ABU2F7G4_9EURY</name>
<dbReference type="InterPro" id="IPR047110">
    <property type="entry name" value="GABD/Sad-like"/>
</dbReference>
<dbReference type="InterPro" id="IPR016162">
    <property type="entry name" value="Ald_DH_N"/>
</dbReference>
<dbReference type="SUPFAM" id="SSF53720">
    <property type="entry name" value="ALDH-like"/>
    <property type="match status" value="1"/>
</dbReference>
<accession>A0ABU2F7G4</accession>
<proteinExistence type="inferred from homology"/>
<feature type="domain" description="Aldehyde dehydrogenase" evidence="3">
    <location>
        <begin position="2"/>
        <end position="450"/>
    </location>
</feature>
<evidence type="ECO:0000259" key="3">
    <source>
        <dbReference type="Pfam" id="PF00171"/>
    </source>
</evidence>
<dbReference type="CDD" id="cd07100">
    <property type="entry name" value="ALDH_SSADH1_GabD1"/>
    <property type="match status" value="1"/>
</dbReference>
<dbReference type="PANTHER" id="PTHR43217">
    <property type="entry name" value="SUCCINATE SEMIALDEHYDE DEHYDROGENASE [NAD(P)+] SAD"/>
    <property type="match status" value="1"/>
</dbReference>
<keyword evidence="5" id="KW-1185">Reference proteome</keyword>
<evidence type="ECO:0000313" key="4">
    <source>
        <dbReference type="EMBL" id="MDS0258169.1"/>
    </source>
</evidence>
<dbReference type="InterPro" id="IPR016163">
    <property type="entry name" value="Ald_DH_C"/>
</dbReference>
<protein>
    <submittedName>
        <fullName evidence="4">NAD-dependent succinate-semialdehyde dehydrogenase</fullName>
    </submittedName>
</protein>
<dbReference type="RefSeq" id="WP_310917728.1">
    <property type="nucleotide sequence ID" value="NZ_JAMQON010000001.1"/>
</dbReference>
<dbReference type="Gene3D" id="3.40.605.10">
    <property type="entry name" value="Aldehyde Dehydrogenase, Chain A, domain 1"/>
    <property type="match status" value="1"/>
</dbReference>
<sequence>MQSTNPYTTDVLDSYETPTDREVEQAIEAAADRFPEWADRSVQDRCRLVDRAGDLLGERLDEYASLMTREMGKPIEQARAEVEKCAWLCDYYAETAPEQLADEVVGTEADARTLVSYEPVGPVLAIMPWNFPFWQVFRFAVPNLAAGNVGLLKHASNVPGCARAIEDVLHDAGVPESAFQSLLVDSETAADLVGDDRIRGVTLTGSEGAGRAVAERAGSELKKSVLELGGSDPFVVLDDAPVEATAETAVTARTQNNGQSCIAAKRFIVHTDVYDEFVGAFHERLDALTVGDPREESVDVGPLAREDLVADLHDQVTATVDAGATLALGGEPMDREGAFYAPTLLTDVPRDASAATEETFGPAAAVFEVDDEAEALELANDTSFGLGASVWTGDLDRGERIAREFEAGLCFVNEYVQSDPRLPFGGVKNSGYGRELSRHGIREFVNRKSIWVQHGLGGDGGT</sequence>
<organism evidence="4 5">
    <name type="scientific">Haloarcula saliterrae</name>
    <dbReference type="NCBI Taxonomy" id="2950534"/>
    <lineage>
        <taxon>Archaea</taxon>
        <taxon>Methanobacteriati</taxon>
        <taxon>Methanobacteriota</taxon>
        <taxon>Stenosarchaea group</taxon>
        <taxon>Halobacteria</taxon>
        <taxon>Halobacteriales</taxon>
        <taxon>Haloarculaceae</taxon>
        <taxon>Haloarcula</taxon>
    </lineage>
</organism>
<dbReference type="EMBL" id="JAMQON010000001">
    <property type="protein sequence ID" value="MDS0258169.1"/>
    <property type="molecule type" value="Genomic_DNA"/>
</dbReference>
<dbReference type="InterPro" id="IPR015590">
    <property type="entry name" value="Aldehyde_DH_dom"/>
</dbReference>
<keyword evidence="2" id="KW-0521">NADP</keyword>
<comment type="similarity">
    <text evidence="1">Belongs to the aldehyde dehydrogenase family.</text>
</comment>
<evidence type="ECO:0000256" key="2">
    <source>
        <dbReference type="ARBA" id="ARBA00022857"/>
    </source>
</evidence>
<dbReference type="Proteomes" id="UP001259659">
    <property type="component" value="Unassembled WGS sequence"/>
</dbReference>
<evidence type="ECO:0000256" key="1">
    <source>
        <dbReference type="ARBA" id="ARBA00009986"/>
    </source>
</evidence>
<dbReference type="InterPro" id="IPR044148">
    <property type="entry name" value="ALDH_GabD1-like"/>
</dbReference>
<reference evidence="4 5" key="1">
    <citation type="submission" date="2022-06" db="EMBL/GenBank/DDBJ databases">
        <title>Haloarcula sp. a new haloarchaeum isolate from saline soil.</title>
        <authorList>
            <person name="Strakova D."/>
            <person name="Galisteo C."/>
            <person name="Sanchez-Porro C."/>
            <person name="Ventosa A."/>
        </authorList>
    </citation>
    <scope>NUCLEOTIDE SEQUENCE [LARGE SCALE GENOMIC DNA]</scope>
    <source>
        <strain evidence="4 5">S1CR25-12</strain>
    </source>
</reference>
<evidence type="ECO:0000313" key="5">
    <source>
        <dbReference type="Proteomes" id="UP001259659"/>
    </source>
</evidence>
<dbReference type="Gene3D" id="3.40.309.10">
    <property type="entry name" value="Aldehyde Dehydrogenase, Chain A, domain 2"/>
    <property type="match status" value="1"/>
</dbReference>
<dbReference type="InterPro" id="IPR016161">
    <property type="entry name" value="Ald_DH/histidinol_DH"/>
</dbReference>
<gene>
    <name evidence="4" type="ORF">NDI56_01955</name>
</gene>